<keyword evidence="3" id="KW-1185">Reference proteome</keyword>
<evidence type="ECO:0000256" key="1">
    <source>
        <dbReference type="SAM" id="Phobius"/>
    </source>
</evidence>
<protein>
    <submittedName>
        <fullName evidence="2">Uncharacterized protein</fullName>
    </submittedName>
</protein>
<proteinExistence type="predicted"/>
<feature type="transmembrane region" description="Helical" evidence="1">
    <location>
        <begin position="116"/>
        <end position="138"/>
    </location>
</feature>
<dbReference type="AlphaFoldDB" id="A0A5S5C064"/>
<keyword evidence="1" id="KW-0472">Membrane</keyword>
<keyword evidence="1" id="KW-1133">Transmembrane helix</keyword>
<dbReference type="NCBIfam" id="NF041644">
    <property type="entry name" value="CBO0543_fam"/>
    <property type="match status" value="1"/>
</dbReference>
<dbReference type="EMBL" id="VNHS01000009">
    <property type="protein sequence ID" value="TYP71846.1"/>
    <property type="molecule type" value="Genomic_DNA"/>
</dbReference>
<dbReference type="InterPro" id="IPR048147">
    <property type="entry name" value="CBO0543-like"/>
</dbReference>
<name>A0A5S5C064_9BACL</name>
<sequence length="181" mass="20756">MTDIYDAQETLSDLRWQYWQQEVVFSWRWWLLLTASLVMIGVWLKLARKNEKPLLLLYALITLLIAVTLDVVGAELLLWDYPYMVLPWGARLFSADLGLGIILSLLYQYFRSWSGFAAASTCAAAVFAFVLEPLLIWLNIYNAYAWEHYYSFPCYIALACGLKAFTDYAARRGGNQLAGRG</sequence>
<dbReference type="Proteomes" id="UP000323257">
    <property type="component" value="Unassembled WGS sequence"/>
</dbReference>
<feature type="transmembrane region" description="Helical" evidence="1">
    <location>
        <begin position="56"/>
        <end position="79"/>
    </location>
</feature>
<keyword evidence="1" id="KW-0812">Transmembrane</keyword>
<comment type="caution">
    <text evidence="2">The sequence shown here is derived from an EMBL/GenBank/DDBJ whole genome shotgun (WGS) entry which is preliminary data.</text>
</comment>
<gene>
    <name evidence="2" type="ORF">BCM02_109124</name>
</gene>
<organism evidence="2 3">
    <name type="scientific">Paenibacillus methanolicus</name>
    <dbReference type="NCBI Taxonomy" id="582686"/>
    <lineage>
        <taxon>Bacteria</taxon>
        <taxon>Bacillati</taxon>
        <taxon>Bacillota</taxon>
        <taxon>Bacilli</taxon>
        <taxon>Bacillales</taxon>
        <taxon>Paenibacillaceae</taxon>
        <taxon>Paenibacillus</taxon>
    </lineage>
</organism>
<feature type="transmembrane region" description="Helical" evidence="1">
    <location>
        <begin position="85"/>
        <end position="109"/>
    </location>
</feature>
<feature type="transmembrane region" description="Helical" evidence="1">
    <location>
        <begin position="27"/>
        <end position="44"/>
    </location>
</feature>
<evidence type="ECO:0000313" key="3">
    <source>
        <dbReference type="Proteomes" id="UP000323257"/>
    </source>
</evidence>
<accession>A0A5S5C064</accession>
<evidence type="ECO:0000313" key="2">
    <source>
        <dbReference type="EMBL" id="TYP71846.1"/>
    </source>
</evidence>
<reference evidence="2 3" key="1">
    <citation type="submission" date="2019-07" db="EMBL/GenBank/DDBJ databases">
        <title>Genomic Encyclopedia of Type Strains, Phase III (KMG-III): the genomes of soil and plant-associated and newly described type strains.</title>
        <authorList>
            <person name="Whitman W."/>
        </authorList>
    </citation>
    <scope>NUCLEOTIDE SEQUENCE [LARGE SCALE GENOMIC DNA]</scope>
    <source>
        <strain evidence="2 3">BL24</strain>
    </source>
</reference>